<dbReference type="STRING" id="564608.C1MSX3"/>
<dbReference type="OMA" id="CYKDTIC"/>
<evidence type="ECO:0000256" key="1">
    <source>
        <dbReference type="ARBA" id="ARBA00023054"/>
    </source>
</evidence>
<accession>C1MSX3</accession>
<evidence type="ECO:0000313" key="5">
    <source>
        <dbReference type="EMBL" id="EEH57211.1"/>
    </source>
</evidence>
<dbReference type="PANTHER" id="PTHR21694:SF18">
    <property type="entry name" value="COILED-COIL DOMAIN-CONTAINING PROTEIN 63"/>
    <property type="match status" value="1"/>
</dbReference>
<dbReference type="PANTHER" id="PTHR21694">
    <property type="entry name" value="COILED-COIL DOMAIN-CONTAINING PROTEIN 63"/>
    <property type="match status" value="1"/>
</dbReference>
<keyword evidence="1 2" id="KW-0175">Coiled coil</keyword>
<dbReference type="AlphaFoldDB" id="C1MSX3"/>
<feature type="coiled-coil region" evidence="2">
    <location>
        <begin position="152"/>
        <end position="200"/>
    </location>
</feature>
<feature type="compositionally biased region" description="Basic and acidic residues" evidence="3">
    <location>
        <begin position="509"/>
        <end position="530"/>
    </location>
</feature>
<feature type="domain" description="ODAD1 central coiled coil region" evidence="4">
    <location>
        <begin position="137"/>
        <end position="423"/>
    </location>
</feature>
<organism evidence="6">
    <name type="scientific">Micromonas pusilla (strain CCMP1545)</name>
    <name type="common">Picoplanktonic green alga</name>
    <dbReference type="NCBI Taxonomy" id="564608"/>
    <lineage>
        <taxon>Eukaryota</taxon>
        <taxon>Viridiplantae</taxon>
        <taxon>Chlorophyta</taxon>
        <taxon>Mamiellophyceae</taxon>
        <taxon>Mamiellales</taxon>
        <taxon>Mamiellaceae</taxon>
        <taxon>Micromonas</taxon>
    </lineage>
</organism>
<dbReference type="GeneID" id="9683821"/>
<proteinExistence type="predicted"/>
<dbReference type="Pfam" id="PF21773">
    <property type="entry name" value="ODAD1_CC"/>
    <property type="match status" value="1"/>
</dbReference>
<evidence type="ECO:0000259" key="4">
    <source>
        <dbReference type="Pfam" id="PF21773"/>
    </source>
</evidence>
<dbReference type="eggNOG" id="ENOG502QSIU">
    <property type="taxonomic scope" value="Eukaryota"/>
</dbReference>
<gene>
    <name evidence="5" type="primary">ODA1</name>
    <name evidence="5" type="ORF">MICPUCDRAFT_57860</name>
</gene>
<keyword evidence="5" id="KW-0969">Cilium</keyword>
<dbReference type="Proteomes" id="UP000001876">
    <property type="component" value="Unassembled WGS sequence"/>
</dbReference>
<keyword evidence="6" id="KW-1185">Reference proteome</keyword>
<dbReference type="KEGG" id="mpp:MICPUCDRAFT_57860"/>
<reference evidence="5 6" key="1">
    <citation type="journal article" date="2009" name="Science">
        <title>Green evolution and dynamic adaptations revealed by genomes of the marine picoeukaryotes Micromonas.</title>
        <authorList>
            <person name="Worden A.Z."/>
            <person name="Lee J.H."/>
            <person name="Mock T."/>
            <person name="Rouze P."/>
            <person name="Simmons M.P."/>
            <person name="Aerts A.L."/>
            <person name="Allen A.E."/>
            <person name="Cuvelier M.L."/>
            <person name="Derelle E."/>
            <person name="Everett M.V."/>
            <person name="Foulon E."/>
            <person name="Grimwood J."/>
            <person name="Gundlach H."/>
            <person name="Henrissat B."/>
            <person name="Napoli C."/>
            <person name="McDonald S.M."/>
            <person name="Parker M.S."/>
            <person name="Rombauts S."/>
            <person name="Salamov A."/>
            <person name="Von Dassow P."/>
            <person name="Badger J.H."/>
            <person name="Coutinho P.M."/>
            <person name="Demir E."/>
            <person name="Dubchak I."/>
            <person name="Gentemann C."/>
            <person name="Eikrem W."/>
            <person name="Gready J.E."/>
            <person name="John U."/>
            <person name="Lanier W."/>
            <person name="Lindquist E.A."/>
            <person name="Lucas S."/>
            <person name="Mayer K.F."/>
            <person name="Moreau H."/>
            <person name="Not F."/>
            <person name="Otillar R."/>
            <person name="Panaud O."/>
            <person name="Pangilinan J."/>
            <person name="Paulsen I."/>
            <person name="Piegu B."/>
            <person name="Poliakov A."/>
            <person name="Robbens S."/>
            <person name="Schmutz J."/>
            <person name="Toulza E."/>
            <person name="Wyss T."/>
            <person name="Zelensky A."/>
            <person name="Zhou K."/>
            <person name="Armbrust E.V."/>
            <person name="Bhattacharya D."/>
            <person name="Goodenough U.W."/>
            <person name="Van de Peer Y."/>
            <person name="Grigoriev I.V."/>
        </authorList>
    </citation>
    <scope>NUCLEOTIDE SEQUENCE [LARGE SCALE GENOMIC DNA]</scope>
    <source>
        <strain evidence="5 6">CCMP1545</strain>
    </source>
</reference>
<keyword evidence="5" id="KW-0966">Cell projection</keyword>
<feature type="coiled-coil region" evidence="2">
    <location>
        <begin position="326"/>
        <end position="389"/>
    </location>
</feature>
<keyword evidence="5" id="KW-0282">Flagellum</keyword>
<sequence length="547" mass="61564">MGRGDMTSAVEHELEELRRKYKIMEANRKAYSEDSQNHIRRQRQIIDKLKADNANLKSELVVDQQDSGAPPPLSVQNEIVRLGDFADMYTRKIEMERRRVEELDEHLALSDAKIFEQKKAMGGVNAPADDDNRVHMSVTVLEKKVDRTLMNFNEALAKNKALRETIDNLRREKIGFEAVYRKLEKELQEKKREMASVIDTSNISYEARDQAQNEIAAIRAQGDKEAAAFDVEWRELGKILEHDRKMKELAMRNKLKAAELGLSLAEASDEKLNKKSLRGKKEITEMAKKVETYEEAFTKIQAATGITDIDDLVTSFIAAEDQNFSLFNFVNELNQEQEKLEEQVQELQAEIRKFRGNGPDDDGQRKKILKELEQKLERTDASTASYEKRFQRVTSIVRALGAGVSSIYHKIGCDTPENREYLGDDGVKEDNMLMYLGIIEQRANEIIAAYVAKLSASGGGGRYGGKIVARPTGPPTPPKGAIAGVSIDPPTTAPDDYGRDDESEEEVDDRPLTREELQEKTLRSLSKRESQGGAGGAGAKKRGAKKR</sequence>
<feature type="compositionally biased region" description="Acidic residues" evidence="3">
    <location>
        <begin position="498"/>
        <end position="508"/>
    </location>
</feature>
<feature type="coiled-coil region" evidence="2">
    <location>
        <begin position="7"/>
        <end position="106"/>
    </location>
</feature>
<evidence type="ECO:0000256" key="2">
    <source>
        <dbReference type="SAM" id="Coils"/>
    </source>
</evidence>
<dbReference type="InterPro" id="IPR049258">
    <property type="entry name" value="ODAD1_CC"/>
</dbReference>
<name>C1MSX3_MICPC</name>
<dbReference type="EMBL" id="GG663739">
    <property type="protein sequence ID" value="EEH57211.1"/>
    <property type="molecule type" value="Genomic_DNA"/>
</dbReference>
<protein>
    <submittedName>
        <fullName evidence="5">Flagellar outer dynein arm-docking complex protein 1</fullName>
    </submittedName>
</protein>
<dbReference type="InterPro" id="IPR051876">
    <property type="entry name" value="ODA-DC/CCD"/>
</dbReference>
<dbReference type="RefSeq" id="XP_003058756.1">
    <property type="nucleotide sequence ID" value="XM_003058710.1"/>
</dbReference>
<evidence type="ECO:0000313" key="6">
    <source>
        <dbReference type="Proteomes" id="UP000001876"/>
    </source>
</evidence>
<feature type="region of interest" description="Disordered" evidence="3">
    <location>
        <begin position="466"/>
        <end position="547"/>
    </location>
</feature>
<dbReference type="OrthoDB" id="6766775at2759"/>
<evidence type="ECO:0000256" key="3">
    <source>
        <dbReference type="SAM" id="MobiDB-lite"/>
    </source>
</evidence>